<dbReference type="InterPro" id="IPR002921">
    <property type="entry name" value="Fungal_lipase-type"/>
</dbReference>
<dbReference type="OrthoDB" id="927373at2"/>
<comment type="caution">
    <text evidence="2">The sequence shown here is derived from an EMBL/GenBank/DDBJ whole genome shotgun (WGS) entry which is preliminary data.</text>
</comment>
<dbReference type="Gene3D" id="3.40.50.1820">
    <property type="entry name" value="alpha/beta hydrolase"/>
    <property type="match status" value="1"/>
</dbReference>
<proteinExistence type="predicted"/>
<dbReference type="EMBL" id="QOWE01000033">
    <property type="protein sequence ID" value="RCR65940.1"/>
    <property type="molecule type" value="Genomic_DNA"/>
</dbReference>
<evidence type="ECO:0000313" key="3">
    <source>
        <dbReference type="Proteomes" id="UP000253383"/>
    </source>
</evidence>
<dbReference type="CDD" id="cd00519">
    <property type="entry name" value="Lipase_3"/>
    <property type="match status" value="1"/>
</dbReference>
<dbReference type="Proteomes" id="UP000253383">
    <property type="component" value="Unassembled WGS sequence"/>
</dbReference>
<dbReference type="GO" id="GO:0006629">
    <property type="term" value="P:lipid metabolic process"/>
    <property type="evidence" value="ECO:0007669"/>
    <property type="project" value="InterPro"/>
</dbReference>
<keyword evidence="3" id="KW-1185">Reference proteome</keyword>
<organism evidence="2 3">
    <name type="scientific">Larkinella punicea</name>
    <dbReference type="NCBI Taxonomy" id="2315727"/>
    <lineage>
        <taxon>Bacteria</taxon>
        <taxon>Pseudomonadati</taxon>
        <taxon>Bacteroidota</taxon>
        <taxon>Cytophagia</taxon>
        <taxon>Cytophagales</taxon>
        <taxon>Spirosomataceae</taxon>
        <taxon>Larkinella</taxon>
    </lineage>
</organism>
<sequence>MKTRFLLLLIVSVGLLFGRVSAQSNQLKPGFEKAEYLEMLRVGAGHIDSVTIGPPQGYKRVYRSPVVGLDNRWELWQGSNGVTVISIRGTTLDPLGWIENFYAAMVPATGQIQLSANEPFSYKLAKNPRAAVHAGWLIGMAYLAKDILPKMDSCIQKGTKEFMITGISQGGAISFLMTSYLSNLRGNRLPADLRFKTYSIAAPKPGNLSYAYDYEVLTQAGWAFNVVNSADWVPEFPLTVQTTDDFNLTNPVTTIRKAIRNQKFLNRVMFNYVFNKMDKPSRKAQKRYQRFLGNYISKAVGKNLPDYQKPTYFPSSHFMRAGQTIVLEADEAYFQQFPADPKKLFQNHLLNPYLFLGNRLK</sequence>
<dbReference type="AlphaFoldDB" id="A0A368JE35"/>
<name>A0A368JE35_9BACT</name>
<dbReference type="InterPro" id="IPR029058">
    <property type="entry name" value="AB_hydrolase_fold"/>
</dbReference>
<feature type="domain" description="Fungal lipase-type" evidence="1">
    <location>
        <begin position="84"/>
        <end position="239"/>
    </location>
</feature>
<reference evidence="2 3" key="1">
    <citation type="submission" date="2018-07" db="EMBL/GenBank/DDBJ databases">
        <title>Genome analysis of Larkinella rosea.</title>
        <authorList>
            <person name="Zhou Z."/>
            <person name="Wang G."/>
        </authorList>
    </citation>
    <scope>NUCLEOTIDE SEQUENCE [LARGE SCALE GENOMIC DNA]</scope>
    <source>
        <strain evidence="3">zzj9</strain>
    </source>
</reference>
<accession>A0A368JE35</accession>
<dbReference type="RefSeq" id="WP_114409674.1">
    <property type="nucleotide sequence ID" value="NZ_QOWE01000033.1"/>
</dbReference>
<dbReference type="Pfam" id="PF01764">
    <property type="entry name" value="Lipase_3"/>
    <property type="match status" value="1"/>
</dbReference>
<evidence type="ECO:0000259" key="1">
    <source>
        <dbReference type="Pfam" id="PF01764"/>
    </source>
</evidence>
<gene>
    <name evidence="2" type="ORF">DUE52_29420</name>
</gene>
<evidence type="ECO:0000313" key="2">
    <source>
        <dbReference type="EMBL" id="RCR65940.1"/>
    </source>
</evidence>
<dbReference type="SUPFAM" id="SSF53474">
    <property type="entry name" value="alpha/beta-Hydrolases"/>
    <property type="match status" value="1"/>
</dbReference>
<protein>
    <submittedName>
        <fullName evidence="2">Lipase family protein</fullName>
    </submittedName>
</protein>